<keyword evidence="3" id="KW-1185">Reference proteome</keyword>
<name>A0AAQ3UMY8_PASNO</name>
<protein>
    <submittedName>
        <fullName evidence="2">Uncharacterized protein</fullName>
    </submittedName>
</protein>
<accession>A0AAQ3UMY8</accession>
<gene>
    <name evidence="2" type="ORF">U9M48_040960</name>
</gene>
<dbReference type="EMBL" id="CP144753">
    <property type="protein sequence ID" value="WVZ95160.1"/>
    <property type="molecule type" value="Genomic_DNA"/>
</dbReference>
<dbReference type="Proteomes" id="UP001341281">
    <property type="component" value="Chromosome 09"/>
</dbReference>
<dbReference type="AlphaFoldDB" id="A0AAQ3UMY8"/>
<feature type="region of interest" description="Disordered" evidence="1">
    <location>
        <begin position="24"/>
        <end position="53"/>
    </location>
</feature>
<reference evidence="2 3" key="1">
    <citation type="submission" date="2024-02" db="EMBL/GenBank/DDBJ databases">
        <title>High-quality chromosome-scale genome assembly of Pensacola bahiagrass (Paspalum notatum Flugge var. saurae).</title>
        <authorList>
            <person name="Vega J.M."/>
            <person name="Podio M."/>
            <person name="Orjuela J."/>
            <person name="Siena L.A."/>
            <person name="Pessino S.C."/>
            <person name="Combes M.C."/>
            <person name="Mariac C."/>
            <person name="Albertini E."/>
            <person name="Pupilli F."/>
            <person name="Ortiz J.P.A."/>
            <person name="Leblanc O."/>
        </authorList>
    </citation>
    <scope>NUCLEOTIDE SEQUENCE [LARGE SCALE GENOMIC DNA]</scope>
    <source>
        <strain evidence="2">R1</strain>
        <tissue evidence="2">Leaf</tissue>
    </source>
</reference>
<sequence>MKDINDDAVNRFAHLFLVCPTGDPRGSSSLAHSHAGTRPSGGGDRLCRNPGQRDGGAVVVMEWSEL</sequence>
<evidence type="ECO:0000313" key="2">
    <source>
        <dbReference type="EMBL" id="WVZ95160.1"/>
    </source>
</evidence>
<evidence type="ECO:0000256" key="1">
    <source>
        <dbReference type="SAM" id="MobiDB-lite"/>
    </source>
</evidence>
<proteinExistence type="predicted"/>
<evidence type="ECO:0000313" key="3">
    <source>
        <dbReference type="Proteomes" id="UP001341281"/>
    </source>
</evidence>
<organism evidence="2 3">
    <name type="scientific">Paspalum notatum var. saurae</name>
    <dbReference type="NCBI Taxonomy" id="547442"/>
    <lineage>
        <taxon>Eukaryota</taxon>
        <taxon>Viridiplantae</taxon>
        <taxon>Streptophyta</taxon>
        <taxon>Embryophyta</taxon>
        <taxon>Tracheophyta</taxon>
        <taxon>Spermatophyta</taxon>
        <taxon>Magnoliopsida</taxon>
        <taxon>Liliopsida</taxon>
        <taxon>Poales</taxon>
        <taxon>Poaceae</taxon>
        <taxon>PACMAD clade</taxon>
        <taxon>Panicoideae</taxon>
        <taxon>Andropogonodae</taxon>
        <taxon>Paspaleae</taxon>
        <taxon>Paspalinae</taxon>
        <taxon>Paspalum</taxon>
    </lineage>
</organism>